<dbReference type="InterPro" id="IPR056366">
    <property type="entry name" value="Ribosomal_eL24"/>
</dbReference>
<comment type="caution">
    <text evidence="2">The sequence shown here is derived from an EMBL/GenBank/DDBJ whole genome shotgun (WGS) entry which is preliminary data.</text>
</comment>
<evidence type="ECO:0000313" key="3">
    <source>
        <dbReference type="Proteomes" id="UP000265566"/>
    </source>
</evidence>
<dbReference type="Proteomes" id="UP000265566">
    <property type="component" value="Chromosome 2"/>
</dbReference>
<protein>
    <submittedName>
        <fullName evidence="2">Uncharacterized protein</fullName>
    </submittedName>
</protein>
<evidence type="ECO:0000313" key="2">
    <source>
        <dbReference type="EMBL" id="RHN74163.1"/>
    </source>
</evidence>
<name>A0A396JCY6_MEDTR</name>
<dbReference type="PANTHER" id="PTHR10792:SF8">
    <property type="entry name" value="RIBOSOME BIOGENESIS PROTEIN RLP24-RELATED"/>
    <property type="match status" value="1"/>
</dbReference>
<feature type="region of interest" description="Disordered" evidence="1">
    <location>
        <begin position="246"/>
        <end position="313"/>
    </location>
</feature>
<dbReference type="Gramene" id="rna10165">
    <property type="protein sequence ID" value="RHN74163.1"/>
    <property type="gene ID" value="gene10165"/>
</dbReference>
<accession>A0A396JCY6</accession>
<dbReference type="AlphaFoldDB" id="A0A396JCY6"/>
<dbReference type="PANTHER" id="PTHR10792">
    <property type="entry name" value="60S RIBOSOMAL PROTEIN L24"/>
    <property type="match status" value="1"/>
</dbReference>
<dbReference type="EMBL" id="PSQE01000002">
    <property type="protein sequence ID" value="RHN74163.1"/>
    <property type="molecule type" value="Genomic_DNA"/>
</dbReference>
<organism evidence="2 3">
    <name type="scientific">Medicago truncatula</name>
    <name type="common">Barrel medic</name>
    <name type="synonym">Medicago tribuloides</name>
    <dbReference type="NCBI Taxonomy" id="3880"/>
    <lineage>
        <taxon>Eukaryota</taxon>
        <taxon>Viridiplantae</taxon>
        <taxon>Streptophyta</taxon>
        <taxon>Embryophyta</taxon>
        <taxon>Tracheophyta</taxon>
        <taxon>Spermatophyta</taxon>
        <taxon>Magnoliopsida</taxon>
        <taxon>eudicotyledons</taxon>
        <taxon>Gunneridae</taxon>
        <taxon>Pentapetalae</taxon>
        <taxon>rosids</taxon>
        <taxon>fabids</taxon>
        <taxon>Fabales</taxon>
        <taxon>Fabaceae</taxon>
        <taxon>Papilionoideae</taxon>
        <taxon>50 kb inversion clade</taxon>
        <taxon>NPAAA clade</taxon>
        <taxon>Hologalegina</taxon>
        <taxon>IRL clade</taxon>
        <taxon>Trifolieae</taxon>
        <taxon>Medicago</taxon>
    </lineage>
</organism>
<reference evidence="3" key="1">
    <citation type="journal article" date="2018" name="Nat. Plants">
        <title>Whole-genome landscape of Medicago truncatula symbiotic genes.</title>
        <authorList>
            <person name="Pecrix Y."/>
            <person name="Staton S.E."/>
            <person name="Sallet E."/>
            <person name="Lelandais-Briere C."/>
            <person name="Moreau S."/>
            <person name="Carrere S."/>
            <person name="Blein T."/>
            <person name="Jardinaud M.F."/>
            <person name="Latrasse D."/>
            <person name="Zouine M."/>
            <person name="Zahm M."/>
            <person name="Kreplak J."/>
            <person name="Mayjonade B."/>
            <person name="Satge C."/>
            <person name="Perez M."/>
            <person name="Cauet S."/>
            <person name="Marande W."/>
            <person name="Chantry-Darmon C."/>
            <person name="Lopez-Roques C."/>
            <person name="Bouchez O."/>
            <person name="Berard A."/>
            <person name="Debelle F."/>
            <person name="Munos S."/>
            <person name="Bendahmane A."/>
            <person name="Berges H."/>
            <person name="Niebel A."/>
            <person name="Buitink J."/>
            <person name="Frugier F."/>
            <person name="Benhamed M."/>
            <person name="Crespi M."/>
            <person name="Gouzy J."/>
            <person name="Gamas P."/>
        </authorList>
    </citation>
    <scope>NUCLEOTIDE SEQUENCE [LARGE SCALE GENOMIC DNA]</scope>
    <source>
        <strain evidence="3">cv. Jemalong A17</strain>
    </source>
</reference>
<dbReference type="GO" id="GO:0003735">
    <property type="term" value="F:structural constituent of ribosome"/>
    <property type="evidence" value="ECO:0007669"/>
    <property type="project" value="InterPro"/>
</dbReference>
<proteinExistence type="predicted"/>
<feature type="compositionally biased region" description="Basic residues" evidence="1">
    <location>
        <begin position="268"/>
        <end position="280"/>
    </location>
</feature>
<gene>
    <name evidence="2" type="ORF">MtrunA17_Chr2g0307161</name>
</gene>
<sequence>MEKRMLLKIQNANLLPKGGGNDQPSLEHKIFLHLFITREYANVPKYIFKHMIQQLRESQEKNRCWIPYGRLLSEIFHKGGILKALSNVNFFTDAQLGLETGRIINGGTLRHMSLIGKDDYKKLRTDMQESDAVSALMKDFPPICNQDALEVKMHFIKEHFETTRTKISVRDVPEEMYGGALPVAKSRKTKRKEISKEAYLEEGSEQVFKKAKKDKKKKSSSEQLVDSELPTIQEEAQDLNAEEILENRTKSSKDAATSQAASEQPAIPKKKRKHAIRKLRMAAAASNEEEEVDATELVTREVKKKQAEDAAAL</sequence>
<evidence type="ECO:0000256" key="1">
    <source>
        <dbReference type="SAM" id="MobiDB-lite"/>
    </source>
</evidence>
<feature type="compositionally biased region" description="Basic and acidic residues" evidence="1">
    <location>
        <begin position="298"/>
        <end position="313"/>
    </location>
</feature>
<feature type="region of interest" description="Disordered" evidence="1">
    <location>
        <begin position="211"/>
        <end position="231"/>
    </location>
</feature>